<name>A0A1D8P6R0_9FLAO</name>
<dbReference type="SUPFAM" id="SSF158446">
    <property type="entry name" value="IVS-encoded protein-like"/>
    <property type="match status" value="1"/>
</dbReference>
<protein>
    <submittedName>
        <fullName evidence="1">Four helix bundle protein</fullName>
    </submittedName>
</protein>
<evidence type="ECO:0000313" key="2">
    <source>
        <dbReference type="Proteomes" id="UP000176050"/>
    </source>
</evidence>
<dbReference type="EMBL" id="CP017478">
    <property type="protein sequence ID" value="AOW20261.1"/>
    <property type="molecule type" value="Genomic_DNA"/>
</dbReference>
<dbReference type="PANTHER" id="PTHR38471">
    <property type="entry name" value="FOUR HELIX BUNDLE PROTEIN"/>
    <property type="match status" value="1"/>
</dbReference>
<dbReference type="Pfam" id="PF05635">
    <property type="entry name" value="23S_rRNA_IVP"/>
    <property type="match status" value="1"/>
</dbReference>
<keyword evidence="2" id="KW-1185">Reference proteome</keyword>
<evidence type="ECO:0000313" key="1">
    <source>
        <dbReference type="EMBL" id="AOW20261.1"/>
    </source>
</evidence>
<dbReference type="PANTHER" id="PTHR38471:SF2">
    <property type="entry name" value="FOUR HELIX BUNDLE PROTEIN"/>
    <property type="match status" value="1"/>
</dbReference>
<organism evidence="1 2">
    <name type="scientific">Urechidicola croceus</name>
    <dbReference type="NCBI Taxonomy" id="1850246"/>
    <lineage>
        <taxon>Bacteria</taxon>
        <taxon>Pseudomonadati</taxon>
        <taxon>Bacteroidota</taxon>
        <taxon>Flavobacteriia</taxon>
        <taxon>Flavobacteriales</taxon>
        <taxon>Flavobacteriaceae</taxon>
        <taxon>Urechidicola</taxon>
    </lineage>
</organism>
<dbReference type="InterPro" id="IPR012657">
    <property type="entry name" value="23S_rRNA-intervening_sequence"/>
</dbReference>
<dbReference type="NCBIfam" id="TIGR02436">
    <property type="entry name" value="four helix bundle protein"/>
    <property type="match status" value="1"/>
</dbReference>
<dbReference type="AlphaFoldDB" id="A0A1D8P6R0"/>
<sequence>MHNFKELNVWKEAKDFSVEVFKITNTFPKSELYGITSQINRASVSIPSNIAEGASRKSDKDFSRFIQIALGSSFELETQLIISNEINYLDEITFNKVIEQLNKIQKMLFNFNRHLQNK</sequence>
<reference evidence="1 2" key="1">
    <citation type="submission" date="2016-10" db="EMBL/GenBank/DDBJ databases">
        <title>Lutibacter sp. LPB0138, isolated from marine gastropod.</title>
        <authorList>
            <person name="Kim E."/>
            <person name="Yi H."/>
        </authorList>
    </citation>
    <scope>NUCLEOTIDE SEQUENCE [LARGE SCALE GENOMIC DNA]</scope>
    <source>
        <strain evidence="1 2">LPB0138</strain>
    </source>
</reference>
<dbReference type="KEGG" id="lul:LPB138_06030"/>
<dbReference type="InterPro" id="IPR036583">
    <property type="entry name" value="23S_rRNA_IVS_sf"/>
</dbReference>
<accession>A0A1D8P6R0</accession>
<dbReference type="OrthoDB" id="9811959at2"/>
<dbReference type="Gene3D" id="1.20.1440.60">
    <property type="entry name" value="23S rRNA-intervening sequence"/>
    <property type="match status" value="1"/>
</dbReference>
<proteinExistence type="predicted"/>
<gene>
    <name evidence="1" type="ORF">LPB138_06030</name>
</gene>
<dbReference type="RefSeq" id="WP_070236399.1">
    <property type="nucleotide sequence ID" value="NZ_CP017478.1"/>
</dbReference>
<dbReference type="Proteomes" id="UP000176050">
    <property type="component" value="Chromosome"/>
</dbReference>
<dbReference type="CDD" id="cd16377">
    <property type="entry name" value="23S_rRNA_IVP_like"/>
    <property type="match status" value="1"/>
</dbReference>
<dbReference type="NCBIfam" id="NF008911">
    <property type="entry name" value="PRK12275.1-2"/>
    <property type="match status" value="1"/>
</dbReference>
<dbReference type="STRING" id="1850246.LPB138_06030"/>